<evidence type="ECO:0000259" key="14">
    <source>
        <dbReference type="PROSITE" id="PS50109"/>
    </source>
</evidence>
<reference evidence="20" key="1">
    <citation type="journal article" date="2019" name="Int. J. Syst. Evol. Microbiol.">
        <title>The Global Catalogue of Microorganisms (GCM) 10K type strain sequencing project: providing services to taxonomists for standard genome sequencing and annotation.</title>
        <authorList>
            <consortium name="The Broad Institute Genomics Platform"/>
            <consortium name="The Broad Institute Genome Sequencing Center for Infectious Disease"/>
            <person name="Wu L."/>
            <person name="Ma J."/>
        </authorList>
    </citation>
    <scope>NUCLEOTIDE SEQUENCE [LARGE SCALE GENOMIC DNA]</scope>
    <source>
        <strain evidence="20">CCUG 63418</strain>
    </source>
</reference>
<evidence type="ECO:0000256" key="5">
    <source>
        <dbReference type="ARBA" id="ARBA00022553"/>
    </source>
</evidence>
<feature type="domain" description="Response regulatory" evidence="15">
    <location>
        <begin position="646"/>
        <end position="764"/>
    </location>
</feature>
<dbReference type="RefSeq" id="WP_377099573.1">
    <property type="nucleotide sequence ID" value="NZ_JBHTHU010000005.1"/>
</dbReference>
<dbReference type="PRINTS" id="PR00344">
    <property type="entry name" value="BCTRLSENSOR"/>
</dbReference>
<dbReference type="NCBIfam" id="TIGR00229">
    <property type="entry name" value="sensory_box"/>
    <property type="match status" value="1"/>
</dbReference>
<dbReference type="PROSITE" id="PS50110">
    <property type="entry name" value="RESPONSE_REGULATORY"/>
    <property type="match status" value="1"/>
</dbReference>
<evidence type="ECO:0000256" key="7">
    <source>
        <dbReference type="ARBA" id="ARBA00022741"/>
    </source>
</evidence>
<dbReference type="PROSITE" id="PS50894">
    <property type="entry name" value="HPT"/>
    <property type="match status" value="1"/>
</dbReference>
<feature type="modified residue" description="4-aspartylphosphate" evidence="13">
    <location>
        <position position="695"/>
    </location>
</feature>
<dbReference type="SUPFAM" id="SSF52172">
    <property type="entry name" value="CheY-like"/>
    <property type="match status" value="1"/>
</dbReference>
<evidence type="ECO:0000256" key="10">
    <source>
        <dbReference type="ARBA" id="ARBA00023012"/>
    </source>
</evidence>
<dbReference type="CDD" id="cd17546">
    <property type="entry name" value="REC_hyHK_CKI1_RcsC-like"/>
    <property type="match status" value="1"/>
</dbReference>
<evidence type="ECO:0000256" key="2">
    <source>
        <dbReference type="ARBA" id="ARBA00004651"/>
    </source>
</evidence>
<evidence type="ECO:0000256" key="8">
    <source>
        <dbReference type="ARBA" id="ARBA00022840"/>
    </source>
</evidence>
<dbReference type="Gene3D" id="3.30.565.10">
    <property type="entry name" value="Histidine kinase-like ATPase, C-terminal domain"/>
    <property type="match status" value="1"/>
</dbReference>
<dbReference type="InterPro" id="IPR011006">
    <property type="entry name" value="CheY-like_superfamily"/>
</dbReference>
<dbReference type="Pfam" id="PF01627">
    <property type="entry name" value="Hpt"/>
    <property type="match status" value="1"/>
</dbReference>
<dbReference type="Pfam" id="PF08448">
    <property type="entry name" value="PAS_4"/>
    <property type="match status" value="1"/>
</dbReference>
<keyword evidence="20" id="KW-1185">Reference proteome</keyword>
<evidence type="ECO:0000256" key="13">
    <source>
        <dbReference type="PROSITE-ProRule" id="PRU00169"/>
    </source>
</evidence>
<dbReference type="InterPro" id="IPR003661">
    <property type="entry name" value="HisK_dim/P_dom"/>
</dbReference>
<dbReference type="Gene3D" id="3.40.50.2300">
    <property type="match status" value="1"/>
</dbReference>
<dbReference type="PROSITE" id="PS50112">
    <property type="entry name" value="PAS"/>
    <property type="match status" value="1"/>
</dbReference>
<keyword evidence="7" id="KW-0547">Nucleotide-binding</keyword>
<keyword evidence="11" id="KW-0472">Membrane</keyword>
<dbReference type="PANTHER" id="PTHR45339:SF1">
    <property type="entry name" value="HYBRID SIGNAL TRANSDUCTION HISTIDINE KINASE J"/>
    <property type="match status" value="1"/>
</dbReference>
<comment type="subcellular location">
    <subcellularLocation>
        <location evidence="2">Cell membrane</location>
        <topology evidence="2">Multi-pass membrane protein</topology>
    </subcellularLocation>
</comment>
<evidence type="ECO:0000256" key="12">
    <source>
        <dbReference type="PROSITE-ProRule" id="PRU00110"/>
    </source>
</evidence>
<dbReference type="CDD" id="cd16922">
    <property type="entry name" value="HATPase_EvgS-ArcB-TorS-like"/>
    <property type="match status" value="1"/>
</dbReference>
<dbReference type="InterPro" id="IPR008207">
    <property type="entry name" value="Sig_transdc_His_kin_Hpt_dom"/>
</dbReference>
<dbReference type="InterPro" id="IPR035965">
    <property type="entry name" value="PAS-like_dom_sf"/>
</dbReference>
<dbReference type="InterPro" id="IPR013656">
    <property type="entry name" value="PAS_4"/>
</dbReference>
<dbReference type="Pfam" id="PF00989">
    <property type="entry name" value="PAS"/>
    <property type="match status" value="1"/>
</dbReference>
<evidence type="ECO:0000256" key="9">
    <source>
        <dbReference type="ARBA" id="ARBA00022989"/>
    </source>
</evidence>
<dbReference type="InterPro" id="IPR004358">
    <property type="entry name" value="Sig_transdc_His_kin-like_C"/>
</dbReference>
<name>A0ABW2YY94_9SPHI</name>
<evidence type="ECO:0000256" key="4">
    <source>
        <dbReference type="ARBA" id="ARBA00022475"/>
    </source>
</evidence>
<dbReference type="CDD" id="cd00082">
    <property type="entry name" value="HisKA"/>
    <property type="match status" value="1"/>
</dbReference>
<dbReference type="SMART" id="SM00086">
    <property type="entry name" value="PAC"/>
    <property type="match status" value="2"/>
</dbReference>
<dbReference type="InterPro" id="IPR000014">
    <property type="entry name" value="PAS"/>
</dbReference>
<evidence type="ECO:0000313" key="19">
    <source>
        <dbReference type="EMBL" id="MFD0750372.1"/>
    </source>
</evidence>
<dbReference type="PANTHER" id="PTHR45339">
    <property type="entry name" value="HYBRID SIGNAL TRANSDUCTION HISTIDINE KINASE J"/>
    <property type="match status" value="1"/>
</dbReference>
<evidence type="ECO:0000256" key="3">
    <source>
        <dbReference type="ARBA" id="ARBA00012438"/>
    </source>
</evidence>
<dbReference type="SUPFAM" id="SSF55874">
    <property type="entry name" value="ATPase domain of HSP90 chaperone/DNA topoisomerase II/histidine kinase"/>
    <property type="match status" value="1"/>
</dbReference>
<dbReference type="Pfam" id="PF00072">
    <property type="entry name" value="Response_reg"/>
    <property type="match status" value="1"/>
</dbReference>
<dbReference type="InterPro" id="IPR013767">
    <property type="entry name" value="PAS_fold"/>
</dbReference>
<evidence type="ECO:0000259" key="15">
    <source>
        <dbReference type="PROSITE" id="PS50110"/>
    </source>
</evidence>
<dbReference type="PROSITE" id="PS50113">
    <property type="entry name" value="PAC"/>
    <property type="match status" value="1"/>
</dbReference>
<keyword evidence="10" id="KW-0902">Two-component regulatory system</keyword>
<dbReference type="SUPFAM" id="SSF55785">
    <property type="entry name" value="PYP-like sensor domain (PAS domain)"/>
    <property type="match status" value="2"/>
</dbReference>
<dbReference type="EC" id="2.7.13.3" evidence="3"/>
<dbReference type="SUPFAM" id="SSF47384">
    <property type="entry name" value="Homodimeric domain of signal transducing histidine kinase"/>
    <property type="match status" value="1"/>
</dbReference>
<evidence type="ECO:0000313" key="20">
    <source>
        <dbReference type="Proteomes" id="UP001596958"/>
    </source>
</evidence>
<comment type="caution">
    <text evidence="19">The sequence shown here is derived from an EMBL/GenBank/DDBJ whole genome shotgun (WGS) entry which is preliminary data.</text>
</comment>
<dbReference type="InterPro" id="IPR036097">
    <property type="entry name" value="HisK_dim/P_sf"/>
</dbReference>
<dbReference type="SMART" id="SM00387">
    <property type="entry name" value="HATPase_c"/>
    <property type="match status" value="1"/>
</dbReference>
<keyword evidence="8 19" id="KW-0067">ATP-binding</keyword>
<evidence type="ECO:0000256" key="1">
    <source>
        <dbReference type="ARBA" id="ARBA00000085"/>
    </source>
</evidence>
<dbReference type="EMBL" id="JBHTHU010000005">
    <property type="protein sequence ID" value="MFD0750372.1"/>
    <property type="molecule type" value="Genomic_DNA"/>
</dbReference>
<dbReference type="Gene3D" id="1.10.287.130">
    <property type="match status" value="1"/>
</dbReference>
<keyword evidence="5 13" id="KW-0597">Phosphoprotein</keyword>
<dbReference type="SUPFAM" id="SSF47226">
    <property type="entry name" value="Histidine-containing phosphotransfer domain, HPT domain"/>
    <property type="match status" value="1"/>
</dbReference>
<accession>A0ABW2YY94</accession>
<gene>
    <name evidence="19" type="ORF">ACFQZS_09485</name>
</gene>
<dbReference type="InterPro" id="IPR000700">
    <property type="entry name" value="PAS-assoc_C"/>
</dbReference>
<keyword evidence="4" id="KW-1003">Cell membrane</keyword>
<dbReference type="SMART" id="SM00388">
    <property type="entry name" value="HisKA"/>
    <property type="match status" value="1"/>
</dbReference>
<dbReference type="PROSITE" id="PS50109">
    <property type="entry name" value="HIS_KIN"/>
    <property type="match status" value="1"/>
</dbReference>
<sequence length="901" mass="101027">MGLVEYTFDNEQLNRLFPYYILINKDFSIEGLGKALVKIIGSEPGLYFYNVFKIVDHGSANALQSSLTELGGFNMKISVITAPDTILQGNLEYIKHSGKYLFTGNTVAGNPGLNADDTIVNANKTSGDRPFDEHFFERVLNELPSDVVVLDTNHTYRFINPGAIKDPELRKWTIGKTDEEYCAYRNRPQSLATVRRQNFNEVMRTKQQRTWEELITTPDGSVRTIVRNMCPVLDGQNNIDFIIGYGLDITDRKKIEEQVKVSEKRYRDLYDFSPALIYTHDLDGTMLSVNPAISAVLGYSNDEVVNKNLKILLPPTDQDKIQTEYLQKVISSGISKGIFRAGHKNGTTKYLFYQNYKVEEQDSAPYVIGFAQDITERILAEKELLLAKRNTEKLAKVKDTFLANMSHELRTPMNGILGVTNLLTKTTLNDQQTHYAHLISDSVNNLLTIVNDILDMEKISSGKIEFEHHAFKVVDKVKSLVHSFQRNAEQKKLELLLSNTLPANLVVNGDQHRLAQILNNLLSNAIKFTNKGKIKITLSLLHYTETDVIIEFVVEDTGIGIPESRLSTIFDPFVVGPSNITKFGGTGLGLSISKNLVEMQGGSMELSSKVSTGSTFTFSLPFKRGQLQEVSEMKTQNLNLSKINKKILVAEDIELNQFLVKTMLESWGISVDIAVNGKVAVDKVKENSYDLILMDIQMPEMDGMTATRHIRELPDTEKAQIPIIAFTANTLQGDAKLYRDAGMNDYVTKPYAEEKLHEKIKEVLNLAAQPLEPVKTGAIDEASSNVAEPEERLYNISMIESIGKSNPAFIEKMIVMFVDFVSKDFEKLKDAASKNNWAEVGQIAHKLKSTFGNMGVNTLVPFVFDLETQTGDPNALIKALDAGLEKVFSQLRQDYPDLFTT</sequence>
<dbReference type="GO" id="GO:0005524">
    <property type="term" value="F:ATP binding"/>
    <property type="evidence" value="ECO:0007669"/>
    <property type="project" value="UniProtKB-KW"/>
</dbReference>
<proteinExistence type="predicted"/>
<dbReference type="Pfam" id="PF00512">
    <property type="entry name" value="HisKA"/>
    <property type="match status" value="1"/>
</dbReference>
<keyword evidence="6" id="KW-0812">Transmembrane</keyword>
<organism evidence="19 20">
    <name type="scientific">Mucilaginibacter calamicampi</name>
    <dbReference type="NCBI Taxonomy" id="1302352"/>
    <lineage>
        <taxon>Bacteria</taxon>
        <taxon>Pseudomonadati</taxon>
        <taxon>Bacteroidota</taxon>
        <taxon>Sphingobacteriia</taxon>
        <taxon>Sphingobacteriales</taxon>
        <taxon>Sphingobacteriaceae</taxon>
        <taxon>Mucilaginibacter</taxon>
    </lineage>
</organism>
<dbReference type="Gene3D" id="3.30.450.20">
    <property type="entry name" value="PAS domain"/>
    <property type="match status" value="2"/>
</dbReference>
<evidence type="ECO:0000256" key="11">
    <source>
        <dbReference type="ARBA" id="ARBA00023136"/>
    </source>
</evidence>
<dbReference type="SMART" id="SM00448">
    <property type="entry name" value="REC"/>
    <property type="match status" value="1"/>
</dbReference>
<feature type="modified residue" description="Phosphohistidine" evidence="12">
    <location>
        <position position="845"/>
    </location>
</feature>
<protein>
    <recommendedName>
        <fullName evidence="3">histidine kinase</fullName>
        <ecNumber evidence="3">2.7.13.3</ecNumber>
    </recommendedName>
</protein>
<dbReference type="InterPro" id="IPR001610">
    <property type="entry name" value="PAC"/>
</dbReference>
<keyword evidence="9" id="KW-1133">Transmembrane helix</keyword>
<dbReference type="InterPro" id="IPR003594">
    <property type="entry name" value="HATPase_dom"/>
</dbReference>
<dbReference type="InterPro" id="IPR042463">
    <property type="entry name" value="HNOB_dom_associated_sf"/>
</dbReference>
<dbReference type="Gene3D" id="3.30.450.260">
    <property type="entry name" value="Haem NO binding associated domain"/>
    <property type="match status" value="1"/>
</dbReference>
<dbReference type="Proteomes" id="UP001596958">
    <property type="component" value="Unassembled WGS sequence"/>
</dbReference>
<feature type="domain" description="PAS" evidence="16">
    <location>
        <begin position="262"/>
        <end position="333"/>
    </location>
</feature>
<evidence type="ECO:0000256" key="6">
    <source>
        <dbReference type="ARBA" id="ARBA00022692"/>
    </source>
</evidence>
<dbReference type="SMART" id="SM00091">
    <property type="entry name" value="PAS"/>
    <property type="match status" value="1"/>
</dbReference>
<dbReference type="Pfam" id="PF02518">
    <property type="entry name" value="HATPase_c"/>
    <property type="match status" value="1"/>
</dbReference>
<feature type="domain" description="Histidine kinase" evidence="14">
    <location>
        <begin position="404"/>
        <end position="624"/>
    </location>
</feature>
<feature type="domain" description="PAC" evidence="17">
    <location>
        <begin position="209"/>
        <end position="261"/>
    </location>
</feature>
<dbReference type="CDD" id="cd00130">
    <property type="entry name" value="PAS"/>
    <property type="match status" value="1"/>
</dbReference>
<dbReference type="Gene3D" id="1.20.120.160">
    <property type="entry name" value="HPT domain"/>
    <property type="match status" value="1"/>
</dbReference>
<comment type="catalytic activity">
    <reaction evidence="1">
        <text>ATP + protein L-histidine = ADP + protein N-phospho-L-histidine.</text>
        <dbReference type="EC" id="2.7.13.3"/>
    </reaction>
</comment>
<dbReference type="InterPro" id="IPR036641">
    <property type="entry name" value="HPT_dom_sf"/>
</dbReference>
<evidence type="ECO:0000259" key="16">
    <source>
        <dbReference type="PROSITE" id="PS50112"/>
    </source>
</evidence>
<dbReference type="InterPro" id="IPR036890">
    <property type="entry name" value="HATPase_C_sf"/>
</dbReference>
<evidence type="ECO:0000259" key="17">
    <source>
        <dbReference type="PROSITE" id="PS50113"/>
    </source>
</evidence>
<feature type="domain" description="HPt" evidence="18">
    <location>
        <begin position="806"/>
        <end position="894"/>
    </location>
</feature>
<dbReference type="InterPro" id="IPR001789">
    <property type="entry name" value="Sig_transdc_resp-reg_receiver"/>
</dbReference>
<evidence type="ECO:0000259" key="18">
    <source>
        <dbReference type="PROSITE" id="PS50894"/>
    </source>
</evidence>
<dbReference type="InterPro" id="IPR005467">
    <property type="entry name" value="His_kinase_dom"/>
</dbReference>